<comment type="caution">
    <text evidence="5">The sequence shown here is derived from an EMBL/GenBank/DDBJ whole genome shotgun (WGS) entry which is preliminary data.</text>
</comment>
<dbReference type="InterPro" id="IPR015797">
    <property type="entry name" value="NUDIX_hydrolase-like_dom_sf"/>
</dbReference>
<name>A0ABN1QS85_9ACTN</name>
<dbReference type="EMBL" id="BAAAHK010000009">
    <property type="protein sequence ID" value="GAA0946258.1"/>
    <property type="molecule type" value="Genomic_DNA"/>
</dbReference>
<feature type="region of interest" description="Disordered" evidence="3">
    <location>
        <begin position="1"/>
        <end position="25"/>
    </location>
</feature>
<dbReference type="PANTHER" id="PTHR11839">
    <property type="entry name" value="UDP/ADP-SUGAR PYROPHOSPHATASE"/>
    <property type="match status" value="1"/>
</dbReference>
<dbReference type="InterPro" id="IPR000086">
    <property type="entry name" value="NUDIX_hydrolase_dom"/>
</dbReference>
<reference evidence="5 6" key="1">
    <citation type="journal article" date="2019" name="Int. J. Syst. Evol. Microbiol.">
        <title>The Global Catalogue of Microorganisms (GCM) 10K type strain sequencing project: providing services to taxonomists for standard genome sequencing and annotation.</title>
        <authorList>
            <consortium name="The Broad Institute Genomics Platform"/>
            <consortium name="The Broad Institute Genome Sequencing Center for Infectious Disease"/>
            <person name="Wu L."/>
            <person name="Ma J."/>
        </authorList>
    </citation>
    <scope>NUCLEOTIDE SEQUENCE [LARGE SCALE GENOMIC DNA]</scope>
    <source>
        <strain evidence="5 6">JCM 10977</strain>
    </source>
</reference>
<evidence type="ECO:0000256" key="3">
    <source>
        <dbReference type="SAM" id="MobiDB-lite"/>
    </source>
</evidence>
<gene>
    <name evidence="5" type="ORF">GCM10009554_41880</name>
</gene>
<proteinExistence type="predicted"/>
<dbReference type="CDD" id="cd03424">
    <property type="entry name" value="NUDIX_ADPRase_Nudt5_UGPPase_Nudt14"/>
    <property type="match status" value="1"/>
</dbReference>
<evidence type="ECO:0000313" key="6">
    <source>
        <dbReference type="Proteomes" id="UP001500542"/>
    </source>
</evidence>
<dbReference type="Proteomes" id="UP001500542">
    <property type="component" value="Unassembled WGS sequence"/>
</dbReference>
<evidence type="ECO:0000313" key="5">
    <source>
        <dbReference type="EMBL" id="GAA0946258.1"/>
    </source>
</evidence>
<feature type="domain" description="Nudix hydrolase" evidence="4">
    <location>
        <begin position="66"/>
        <end position="195"/>
    </location>
</feature>
<dbReference type="Pfam" id="PF00293">
    <property type="entry name" value="NUDIX"/>
    <property type="match status" value="1"/>
</dbReference>
<dbReference type="SUPFAM" id="SSF55811">
    <property type="entry name" value="Nudix"/>
    <property type="match status" value="1"/>
</dbReference>
<comment type="cofactor">
    <cofactor evidence="1">
        <name>Mg(2+)</name>
        <dbReference type="ChEBI" id="CHEBI:18420"/>
    </cofactor>
</comment>
<dbReference type="RefSeq" id="WP_343972481.1">
    <property type="nucleotide sequence ID" value="NZ_BAAAHK010000009.1"/>
</dbReference>
<accession>A0ABN1QS85</accession>
<keyword evidence="6" id="KW-1185">Reference proteome</keyword>
<evidence type="ECO:0000259" key="4">
    <source>
        <dbReference type="PROSITE" id="PS51462"/>
    </source>
</evidence>
<organism evidence="5 6">
    <name type="scientific">Kribbella koreensis</name>
    <dbReference type="NCBI Taxonomy" id="57909"/>
    <lineage>
        <taxon>Bacteria</taxon>
        <taxon>Bacillati</taxon>
        <taxon>Actinomycetota</taxon>
        <taxon>Actinomycetes</taxon>
        <taxon>Propionibacteriales</taxon>
        <taxon>Kribbellaceae</taxon>
        <taxon>Kribbella</taxon>
    </lineage>
</organism>
<dbReference type="PROSITE" id="PS51462">
    <property type="entry name" value="NUDIX"/>
    <property type="match status" value="1"/>
</dbReference>
<evidence type="ECO:0000256" key="2">
    <source>
        <dbReference type="ARBA" id="ARBA00022801"/>
    </source>
</evidence>
<sequence length="203" mass="21804">MTDNLPSAPGSTPGADDVRPGDPQPWVLVGETPGYKGFLTVNVRRYRLPDGREAVWDVSGPESGADIRAGVTVLPLTPDGRIVTVRMFRAGPDKIVTNLPGGLIDPGEDPADAGRRELEEETGYTCESIEVKGWLWAGSSSTFRKYVAIARGCRPNGKQSLDEFEDCVPVELTPAEFRTDLRTSGTMTGTDAAYLALDHAGLL</sequence>
<keyword evidence="2" id="KW-0378">Hydrolase</keyword>
<dbReference type="Gene3D" id="3.90.79.10">
    <property type="entry name" value="Nucleoside Triphosphate Pyrophosphohydrolase"/>
    <property type="match status" value="1"/>
</dbReference>
<dbReference type="PANTHER" id="PTHR11839:SF18">
    <property type="entry name" value="NUDIX HYDROLASE DOMAIN-CONTAINING PROTEIN"/>
    <property type="match status" value="1"/>
</dbReference>
<evidence type="ECO:0000256" key="1">
    <source>
        <dbReference type="ARBA" id="ARBA00001946"/>
    </source>
</evidence>
<protein>
    <recommendedName>
        <fullName evidence="4">Nudix hydrolase domain-containing protein</fullName>
    </recommendedName>
</protein>